<dbReference type="Gene3D" id="3.90.380.10">
    <property type="entry name" value="Naphthalene 1,2-dioxygenase Alpha Subunit, Chain A, domain 1"/>
    <property type="match status" value="1"/>
</dbReference>
<dbReference type="PATRIC" id="fig|445709.3.peg.1403"/>
<dbReference type="PANTHER" id="PTHR43756">
    <property type="entry name" value="CHOLINE MONOOXYGENASE, CHLOROPLASTIC"/>
    <property type="match status" value="1"/>
</dbReference>
<dbReference type="SUPFAM" id="SSF55961">
    <property type="entry name" value="Bet v1-like"/>
    <property type="match status" value="1"/>
</dbReference>
<dbReference type="CDD" id="cd08879">
    <property type="entry name" value="RHO_alpha_C_AntDO-like"/>
    <property type="match status" value="1"/>
</dbReference>
<sequence length="444" mass="49846">MPHYRDDDRALAALVEPDQVHRDVYIDQEIFDLEMERLWARTWIYLGHTSQIPSAGDYLSVDIARRPLLMVRQPDGGVRVLMNRCAHKGAKLVSSPSGNTGKFFRCPYHAWTYKTDGKPLAIPLKAGYEGTRLSACPSGKGLTALEHVEVYRGFVFARLSDDGPAFSEYFGESLSSIDNMADRSPEGELEIAGGCLRYMHNCNWKMFVENLNDTMHPMVAHESSAGTAKQLWDGQPPDAPKPMAIEQFVPFVSDYQFFDGMGLRVFDNGHSYTGVNFSIHSNYAAMPGYEDQLTRAWGEAKAREVLGTARHNTVYYPSLTIKGAIQAIRVVRPLGPEQTLIESWTFRLKGAPEQLLQRTVNYSRLINSPMSVVGHDDLHAYRAIQEGLHADGNEWVSLHRDFRADETREMPCTVNGTSELSMRNQFRAWARYMAPGAVSGEKSA</sequence>
<dbReference type="Gene3D" id="2.102.10.10">
    <property type="entry name" value="Rieske [2Fe-2S] iron-sulphur domain"/>
    <property type="match status" value="1"/>
</dbReference>
<dbReference type="Pfam" id="PF00355">
    <property type="entry name" value="Rieske"/>
    <property type="match status" value="1"/>
</dbReference>
<evidence type="ECO:0000259" key="7">
    <source>
        <dbReference type="PROSITE" id="PS51296"/>
    </source>
</evidence>
<comment type="similarity">
    <text evidence="1">Belongs to the bacterial ring-hydroxylating dioxygenase alpha subunit family.</text>
</comment>
<dbReference type="EMBL" id="CP011568">
    <property type="protein sequence ID" value="AKJ67928.1"/>
    <property type="molecule type" value="Genomic_DNA"/>
</dbReference>
<protein>
    <submittedName>
        <fullName evidence="8">Oxidoreductase</fullName>
    </submittedName>
</protein>
<dbReference type="KEGG" id="ptx:ABW99_06545"/>
<dbReference type="PROSITE" id="PS51296">
    <property type="entry name" value="RIESKE"/>
    <property type="match status" value="1"/>
</dbReference>
<dbReference type="AlphaFoldDB" id="A0A0G3ELM5"/>
<reference evidence="9" key="1">
    <citation type="submission" date="2015-06" db="EMBL/GenBank/DDBJ databases">
        <authorList>
            <person name="Lim Y.L."/>
            <person name="Ee R."/>
            <person name="Yong D."/>
            <person name="How K.Y."/>
            <person name="Yin W.F."/>
            <person name="Chan K.G."/>
        </authorList>
    </citation>
    <scope>NUCLEOTIDE SEQUENCE [LARGE SCALE GENOMIC DNA]</scope>
    <source>
        <strain evidence="9">DSM 25325</strain>
    </source>
</reference>
<dbReference type="PRINTS" id="PR00090">
    <property type="entry name" value="RNGDIOXGNASE"/>
</dbReference>
<dbReference type="Pfam" id="PF00848">
    <property type="entry name" value="Ring_hydroxyl_A"/>
    <property type="match status" value="1"/>
</dbReference>
<feature type="domain" description="Rieske" evidence="7">
    <location>
        <begin position="44"/>
        <end position="123"/>
    </location>
</feature>
<evidence type="ECO:0000256" key="5">
    <source>
        <dbReference type="ARBA" id="ARBA00023004"/>
    </source>
</evidence>
<evidence type="ECO:0000256" key="1">
    <source>
        <dbReference type="ARBA" id="ARBA00008751"/>
    </source>
</evidence>
<dbReference type="GO" id="GO:0051537">
    <property type="term" value="F:2 iron, 2 sulfur cluster binding"/>
    <property type="evidence" value="ECO:0007669"/>
    <property type="project" value="UniProtKB-KW"/>
</dbReference>
<dbReference type="PANTHER" id="PTHR43756:SF1">
    <property type="entry name" value="3-PHENYLPROPIONATE_CINNAMIC ACID DIOXYGENASE SUBUNIT ALPHA"/>
    <property type="match status" value="1"/>
</dbReference>
<dbReference type="OrthoDB" id="9790995at2"/>
<keyword evidence="4" id="KW-0560">Oxidoreductase</keyword>
<dbReference type="GO" id="GO:0005506">
    <property type="term" value="F:iron ion binding"/>
    <property type="evidence" value="ECO:0007669"/>
    <property type="project" value="InterPro"/>
</dbReference>
<gene>
    <name evidence="8" type="ORF">ABW99_06545</name>
</gene>
<evidence type="ECO:0000256" key="2">
    <source>
        <dbReference type="ARBA" id="ARBA00022714"/>
    </source>
</evidence>
<dbReference type="InterPro" id="IPR015879">
    <property type="entry name" value="Ring_hydroxy_dOase_asu_C_dom"/>
</dbReference>
<dbReference type="InterPro" id="IPR017941">
    <property type="entry name" value="Rieske_2Fe-2S"/>
</dbReference>
<name>A0A0G3ELM5_9BURK</name>
<keyword evidence="6" id="KW-0411">Iron-sulfur</keyword>
<dbReference type="SUPFAM" id="SSF50022">
    <property type="entry name" value="ISP domain"/>
    <property type="match status" value="1"/>
</dbReference>
<organism evidence="8 9">
    <name type="scientific">Pandoraea thiooxydans</name>
    <dbReference type="NCBI Taxonomy" id="445709"/>
    <lineage>
        <taxon>Bacteria</taxon>
        <taxon>Pseudomonadati</taxon>
        <taxon>Pseudomonadota</taxon>
        <taxon>Betaproteobacteria</taxon>
        <taxon>Burkholderiales</taxon>
        <taxon>Burkholderiaceae</taxon>
        <taxon>Pandoraea</taxon>
    </lineage>
</organism>
<keyword evidence="2" id="KW-0001">2Fe-2S</keyword>
<evidence type="ECO:0000256" key="6">
    <source>
        <dbReference type="ARBA" id="ARBA00023014"/>
    </source>
</evidence>
<dbReference type="InterPro" id="IPR001663">
    <property type="entry name" value="Rng_hydr_dOase-A"/>
</dbReference>
<dbReference type="RefSeq" id="WP_047213748.1">
    <property type="nucleotide sequence ID" value="NZ_CP011568.3"/>
</dbReference>
<dbReference type="GO" id="GO:0016491">
    <property type="term" value="F:oxidoreductase activity"/>
    <property type="evidence" value="ECO:0007669"/>
    <property type="project" value="UniProtKB-KW"/>
</dbReference>
<proteinExistence type="inferred from homology"/>
<evidence type="ECO:0000313" key="9">
    <source>
        <dbReference type="Proteomes" id="UP000036700"/>
    </source>
</evidence>
<evidence type="ECO:0000313" key="8">
    <source>
        <dbReference type="EMBL" id="AKJ67928.1"/>
    </source>
</evidence>
<keyword evidence="3" id="KW-0479">Metal-binding</keyword>
<keyword evidence="5" id="KW-0408">Iron</keyword>
<evidence type="ECO:0000256" key="3">
    <source>
        <dbReference type="ARBA" id="ARBA00022723"/>
    </source>
</evidence>
<keyword evidence="9" id="KW-1185">Reference proteome</keyword>
<evidence type="ECO:0000256" key="4">
    <source>
        <dbReference type="ARBA" id="ARBA00023002"/>
    </source>
</evidence>
<accession>A0A0G3ELM5</accession>
<dbReference type="InterPro" id="IPR036922">
    <property type="entry name" value="Rieske_2Fe-2S_sf"/>
</dbReference>
<dbReference type="Proteomes" id="UP000036700">
    <property type="component" value="Chromosome"/>
</dbReference>
<dbReference type="STRING" id="445709.ABW99_06545"/>